<keyword evidence="3" id="KW-0255">Endonuclease</keyword>
<evidence type="ECO:0000313" key="3">
    <source>
        <dbReference type="EMBL" id="ART71642.1"/>
    </source>
</evidence>
<evidence type="ECO:0000259" key="2">
    <source>
        <dbReference type="Pfam" id="PF02720"/>
    </source>
</evidence>
<dbReference type="GO" id="GO:0004519">
    <property type="term" value="F:endonuclease activity"/>
    <property type="evidence" value="ECO:0007669"/>
    <property type="project" value="UniProtKB-KW"/>
</dbReference>
<dbReference type="AlphaFoldDB" id="A0A1Y0C956"/>
<dbReference type="OrthoDB" id="4419061at2"/>
<dbReference type="CDD" id="cd00085">
    <property type="entry name" value="HNHc"/>
    <property type="match status" value="1"/>
</dbReference>
<dbReference type="Proteomes" id="UP000195331">
    <property type="component" value="Chromosome"/>
</dbReference>
<dbReference type="Pfam" id="PF02720">
    <property type="entry name" value="DUF222"/>
    <property type="match status" value="1"/>
</dbReference>
<keyword evidence="4" id="KW-1185">Reference proteome</keyword>
<dbReference type="KEGG" id="mdx:BTO20_26640"/>
<name>A0A1Y0C956_9MYCO</name>
<reference evidence="3 4" key="1">
    <citation type="submission" date="2017-04" db="EMBL/GenBank/DDBJ databases">
        <title>Whole Genome Sequence of 1,4-Dioxane Degrading Bacterium Mycobacterium dioxanotrophicus PH-06.</title>
        <authorList>
            <person name="He Y."/>
        </authorList>
    </citation>
    <scope>NUCLEOTIDE SEQUENCE [LARGE SCALE GENOMIC DNA]</scope>
    <source>
        <strain evidence="3 4">PH-06</strain>
    </source>
</reference>
<sequence>MLANTVVDRDAVLAVFDEYDAVCDKLAGLNFDALSLPELLELASRRETQARRAPTVDHRLLAEAQTRVTAREIGAKSWADALAIRLRISPTEAKRRVTEAALLGPRTAVSGEPLPPVLPATATAQAAGQINTEHVAVIKKFFDKCPVPLDASTHTEIDTDLARIGAGNSPDILRRCAERIAYLLNQDGPEPQESVQERRRGIVISPQRLDGTSKIFGYLDAETAATLAPMLAKLSAPGMCNRADEHPCVDGTPSAEAIAADTRTAAQRTHDAFLAMGRALLASGKLGQHNGLPVSVVISTTVRELESLSGVATTGSGIRLSIPQVIHMAARARQYLAVFANHKEVPLYLGRAKRLASVGQRLALHARDGGCTKPGCSHPPDRCQGHHAERDYAQGGQTDITDLTLACPKDNRLVSEQGWSTRVRDDGRVEWIPPPLLDTGQDRLNHYWHPEDLFHPDQPTLSNDCGEDIGVDDGGHDADETPAELPSEPIEPGPQAEVSRPSHADETSDTGTDSNRHETPDDHAQPDDQATQIAGNQDTDDDALETDERPENPDPSSEEAEDTGSRSDTTQGPGNRDGPHDP</sequence>
<protein>
    <submittedName>
        <fullName evidence="3">HNH endonuclease</fullName>
    </submittedName>
</protein>
<dbReference type="EMBL" id="CP020809">
    <property type="protein sequence ID" value="ART71642.1"/>
    <property type="molecule type" value="Genomic_DNA"/>
</dbReference>
<keyword evidence="3" id="KW-0540">Nuclease</keyword>
<feature type="compositionally biased region" description="Basic and acidic residues" evidence="1">
    <location>
        <begin position="514"/>
        <end position="526"/>
    </location>
</feature>
<evidence type="ECO:0000313" key="4">
    <source>
        <dbReference type="Proteomes" id="UP000195331"/>
    </source>
</evidence>
<evidence type="ECO:0000256" key="1">
    <source>
        <dbReference type="SAM" id="MobiDB-lite"/>
    </source>
</evidence>
<dbReference type="InterPro" id="IPR003615">
    <property type="entry name" value="HNH_nuc"/>
</dbReference>
<dbReference type="RefSeq" id="WP_087079015.1">
    <property type="nucleotide sequence ID" value="NZ_CP020809.1"/>
</dbReference>
<feature type="region of interest" description="Disordered" evidence="1">
    <location>
        <begin position="449"/>
        <end position="582"/>
    </location>
</feature>
<feature type="compositionally biased region" description="Polar residues" evidence="1">
    <location>
        <begin position="528"/>
        <end position="537"/>
    </location>
</feature>
<accession>A0A1Y0C956</accession>
<gene>
    <name evidence="3" type="ORF">BTO20_26640</name>
</gene>
<feature type="domain" description="DUF222" evidence="2">
    <location>
        <begin position="43"/>
        <end position="368"/>
    </location>
</feature>
<organism evidence="3 4">
    <name type="scientific">Mycobacterium dioxanotrophicus</name>
    <dbReference type="NCBI Taxonomy" id="482462"/>
    <lineage>
        <taxon>Bacteria</taxon>
        <taxon>Bacillati</taxon>
        <taxon>Actinomycetota</taxon>
        <taxon>Actinomycetes</taxon>
        <taxon>Mycobacteriales</taxon>
        <taxon>Mycobacteriaceae</taxon>
        <taxon>Mycobacterium</taxon>
    </lineage>
</organism>
<dbReference type="InterPro" id="IPR003870">
    <property type="entry name" value="DUF222"/>
</dbReference>
<proteinExistence type="predicted"/>
<keyword evidence="3" id="KW-0378">Hydrolase</keyword>